<evidence type="ECO:0000313" key="1">
    <source>
        <dbReference type="EMBL" id="VVE81285.1"/>
    </source>
</evidence>
<gene>
    <name evidence="1" type="ORF">PSP31121_03134</name>
</gene>
<evidence type="ECO:0000313" key="2">
    <source>
        <dbReference type="Proteomes" id="UP000335538"/>
    </source>
</evidence>
<dbReference type="EMBL" id="CABPSR010000007">
    <property type="protein sequence ID" value="VVE81285.1"/>
    <property type="molecule type" value="Genomic_DNA"/>
</dbReference>
<dbReference type="AlphaFoldDB" id="A0A5E5B8G5"/>
<accession>A0A5E5B8G5</accession>
<dbReference type="Gene3D" id="2.60.120.260">
    <property type="entry name" value="Galactose-binding domain-like"/>
    <property type="match status" value="1"/>
</dbReference>
<dbReference type="RefSeq" id="WP_150809935.1">
    <property type="nucleotide sequence ID" value="NZ_CABPSR010000007.1"/>
</dbReference>
<organism evidence="1 2">
    <name type="scientific">Pandoraea sputorum</name>
    <dbReference type="NCBI Taxonomy" id="93222"/>
    <lineage>
        <taxon>Bacteria</taxon>
        <taxon>Pseudomonadati</taxon>
        <taxon>Pseudomonadota</taxon>
        <taxon>Betaproteobacteria</taxon>
        <taxon>Burkholderiales</taxon>
        <taxon>Burkholderiaceae</taxon>
        <taxon>Pandoraea</taxon>
    </lineage>
</organism>
<sequence length="196" mass="22176">MAEHQSTGELLINRDFANGDFFGWSVSDPEKIFLARQESGHVAVLMHVPYASRIALQQQVTQERASGSYILSFWLRTSDKRGNAIPGLARNTTVHLWMHPLDGQVGYWDILDPAAAQFWGRRVYRFSLKDRGSIRFAIYFNNDNARLDTQRAMPIGREGYERLALVDESPDLVLPADSDVGQCPYAVRDVSLFKVA</sequence>
<name>A0A5E5B8G5_9BURK</name>
<reference evidence="1 2" key="1">
    <citation type="submission" date="2019-08" db="EMBL/GenBank/DDBJ databases">
        <authorList>
            <person name="Peeters C."/>
        </authorList>
    </citation>
    <scope>NUCLEOTIDE SEQUENCE [LARGE SCALE GENOMIC DNA]</scope>
    <source>
        <strain evidence="1 2">LMG 31121</strain>
    </source>
</reference>
<proteinExistence type="predicted"/>
<protein>
    <submittedName>
        <fullName evidence="1">Uncharacterized protein</fullName>
    </submittedName>
</protein>
<dbReference type="Proteomes" id="UP000335538">
    <property type="component" value="Unassembled WGS sequence"/>
</dbReference>